<feature type="compositionally biased region" description="Basic and acidic residues" evidence="1">
    <location>
        <begin position="68"/>
        <end position="77"/>
    </location>
</feature>
<protein>
    <recommendedName>
        <fullName evidence="4">RING-type domain-containing protein</fullName>
    </recommendedName>
</protein>
<feature type="compositionally biased region" description="Basic and acidic residues" evidence="1">
    <location>
        <begin position="163"/>
        <end position="195"/>
    </location>
</feature>
<evidence type="ECO:0000313" key="3">
    <source>
        <dbReference type="Proteomes" id="UP001159364"/>
    </source>
</evidence>
<organism evidence="2 3">
    <name type="scientific">Erythroxylum novogranatense</name>
    <dbReference type="NCBI Taxonomy" id="1862640"/>
    <lineage>
        <taxon>Eukaryota</taxon>
        <taxon>Viridiplantae</taxon>
        <taxon>Streptophyta</taxon>
        <taxon>Embryophyta</taxon>
        <taxon>Tracheophyta</taxon>
        <taxon>Spermatophyta</taxon>
        <taxon>Magnoliopsida</taxon>
        <taxon>eudicotyledons</taxon>
        <taxon>Gunneridae</taxon>
        <taxon>Pentapetalae</taxon>
        <taxon>rosids</taxon>
        <taxon>fabids</taxon>
        <taxon>Malpighiales</taxon>
        <taxon>Erythroxylaceae</taxon>
        <taxon>Erythroxylum</taxon>
    </lineage>
</organism>
<comment type="caution">
    <text evidence="2">The sequence shown here is derived from an EMBL/GenBank/DDBJ whole genome shotgun (WGS) entry which is preliminary data.</text>
</comment>
<evidence type="ECO:0000313" key="2">
    <source>
        <dbReference type="EMBL" id="KAJ8750696.1"/>
    </source>
</evidence>
<dbReference type="CDD" id="cd16448">
    <property type="entry name" value="RING-H2"/>
    <property type="match status" value="1"/>
</dbReference>
<dbReference type="AlphaFoldDB" id="A0AAV8SEN2"/>
<proteinExistence type="predicted"/>
<accession>A0AAV8SEN2</accession>
<reference evidence="2 3" key="1">
    <citation type="submission" date="2021-09" db="EMBL/GenBank/DDBJ databases">
        <title>Genomic insights and catalytic innovation underlie evolution of tropane alkaloids biosynthesis.</title>
        <authorList>
            <person name="Wang Y.-J."/>
            <person name="Tian T."/>
            <person name="Huang J.-P."/>
            <person name="Huang S.-X."/>
        </authorList>
    </citation>
    <scope>NUCLEOTIDE SEQUENCE [LARGE SCALE GENOMIC DNA]</scope>
    <source>
        <strain evidence="2">KIB-2018</strain>
        <tissue evidence="2">Leaf</tissue>
    </source>
</reference>
<feature type="compositionally biased region" description="Polar residues" evidence="1">
    <location>
        <begin position="112"/>
        <end position="128"/>
    </location>
</feature>
<keyword evidence="3" id="KW-1185">Reference proteome</keyword>
<dbReference type="PANTHER" id="PTHR31150">
    <property type="entry name" value="EXPRESSED PROTEIN"/>
    <property type="match status" value="1"/>
</dbReference>
<dbReference type="PANTHER" id="PTHR31150:SF6">
    <property type="entry name" value="ZINC ION BINDING PROTEIN"/>
    <property type="match status" value="1"/>
</dbReference>
<feature type="compositionally biased region" description="Polar residues" evidence="1">
    <location>
        <begin position="41"/>
        <end position="50"/>
    </location>
</feature>
<dbReference type="EMBL" id="JAIWQS010000011">
    <property type="protein sequence ID" value="KAJ8750696.1"/>
    <property type="molecule type" value="Genomic_DNA"/>
</dbReference>
<feature type="compositionally biased region" description="Polar residues" evidence="1">
    <location>
        <begin position="196"/>
        <end position="216"/>
    </location>
</feature>
<feature type="region of interest" description="Disordered" evidence="1">
    <location>
        <begin position="35"/>
        <end position="216"/>
    </location>
</feature>
<dbReference type="Proteomes" id="UP001159364">
    <property type="component" value="Linkage Group LG11"/>
</dbReference>
<name>A0AAV8SEN2_9ROSI</name>
<sequence length="300" mass="33482">MHLSDCTIQQAQPETDLEEIGLKFLTFQSQDVVEPSADVSLRSTVESQPVDSEKLTASDVIQRGFQSENKHDSDSKSTSELSHGMSAPFPDKIRFRVSENESEGGNLRTTDEQSSTKPQTGEPSQTQLIMPAKSNKISSDTITRSRDQNAPAQEDYAKAVTTKQRETPPPSDHDKKKQKEKKFSKERMDSTRSKDSTTLPARMTSSEQQESPIMSSSTFRQHHIKWVGFDTATREELGERCFLCAEDLAISPVPDEFGLDFHNFPDAAVLSCNHAFHTQCLQFSVSEELMIDPQCVGCLS</sequence>
<evidence type="ECO:0000256" key="1">
    <source>
        <dbReference type="SAM" id="MobiDB-lite"/>
    </source>
</evidence>
<evidence type="ECO:0008006" key="4">
    <source>
        <dbReference type="Google" id="ProtNLM"/>
    </source>
</evidence>
<gene>
    <name evidence="2" type="ORF">K2173_015877</name>
</gene>